<sequence length="150" mass="15286">MKGLKRQSGIVLFFALILLVVMTVIGVALAVNAGQSLRMAGAGSERMEAKAAADGGLAAVMNATTAATLATLSDVQNSALFGGEQTLTPLPEGVTPENVGCQRSGAASGTNIIVCRRLQANSTVTYGRDNMGVIEVTQGMEQEVLNGSGS</sequence>
<dbReference type="EMBL" id="SLWF01000004">
    <property type="protein sequence ID" value="TCN87967.1"/>
    <property type="molecule type" value="Genomic_DNA"/>
</dbReference>
<dbReference type="Proteomes" id="UP000294832">
    <property type="component" value="Unassembled WGS sequence"/>
</dbReference>
<keyword evidence="3" id="KW-1185">Reference proteome</keyword>
<evidence type="ECO:0000259" key="1">
    <source>
        <dbReference type="Pfam" id="PF14341"/>
    </source>
</evidence>
<protein>
    <submittedName>
        <fullName evidence="2">Type IV pilus assembly protein PilX</fullName>
    </submittedName>
</protein>
<accession>A0A4R2FF95</accession>
<dbReference type="InterPro" id="IPR025746">
    <property type="entry name" value="PilX_N_dom"/>
</dbReference>
<name>A0A4R2FF95_9GAMM</name>
<reference evidence="2 3" key="1">
    <citation type="submission" date="2019-03" db="EMBL/GenBank/DDBJ databases">
        <title>Freshwater and sediment microbial communities from various areas in North America, analyzing microbe dynamics in response to fracking.</title>
        <authorList>
            <person name="Lamendella R."/>
        </authorList>
    </citation>
    <scope>NUCLEOTIDE SEQUENCE [LARGE SCALE GENOMIC DNA]</scope>
    <source>
        <strain evidence="2 3">74A</strain>
    </source>
</reference>
<feature type="domain" description="Type 4 fimbrial biogenesis protein PilX N-terminal" evidence="1">
    <location>
        <begin position="8"/>
        <end position="58"/>
    </location>
</feature>
<dbReference type="Pfam" id="PF14341">
    <property type="entry name" value="PilX_N"/>
    <property type="match status" value="1"/>
</dbReference>
<dbReference type="AlphaFoldDB" id="A0A4R2FF95"/>
<gene>
    <name evidence="2" type="ORF">EDC91_104101</name>
</gene>
<evidence type="ECO:0000313" key="2">
    <source>
        <dbReference type="EMBL" id="TCN87967.1"/>
    </source>
</evidence>
<dbReference type="RefSeq" id="WP_133038078.1">
    <property type="nucleotide sequence ID" value="NZ_BMXW01000008.1"/>
</dbReference>
<dbReference type="OrthoDB" id="6264043at2"/>
<evidence type="ECO:0000313" key="3">
    <source>
        <dbReference type="Proteomes" id="UP000294832"/>
    </source>
</evidence>
<comment type="caution">
    <text evidence="2">The sequence shown here is derived from an EMBL/GenBank/DDBJ whole genome shotgun (WGS) entry which is preliminary data.</text>
</comment>
<proteinExistence type="predicted"/>
<organism evidence="2 3">
    <name type="scientific">Shewanella fodinae</name>
    <dbReference type="NCBI Taxonomy" id="552357"/>
    <lineage>
        <taxon>Bacteria</taxon>
        <taxon>Pseudomonadati</taxon>
        <taxon>Pseudomonadota</taxon>
        <taxon>Gammaproteobacteria</taxon>
        <taxon>Alteromonadales</taxon>
        <taxon>Shewanellaceae</taxon>
        <taxon>Shewanella</taxon>
    </lineage>
</organism>